<organism evidence="1 2">
    <name type="scientific">Ligilactobacillus ceti DSM 22408</name>
    <dbReference type="NCBI Taxonomy" id="1122146"/>
    <lineage>
        <taxon>Bacteria</taxon>
        <taxon>Bacillati</taxon>
        <taxon>Bacillota</taxon>
        <taxon>Bacilli</taxon>
        <taxon>Lactobacillales</taxon>
        <taxon>Lactobacillaceae</taxon>
        <taxon>Ligilactobacillus</taxon>
    </lineage>
</organism>
<dbReference type="AlphaFoldDB" id="A0A0R2KHP6"/>
<dbReference type="PATRIC" id="fig|1122146.4.peg.865"/>
<keyword evidence="2" id="KW-1185">Reference proteome</keyword>
<comment type="caution">
    <text evidence="1">The sequence shown here is derived from an EMBL/GenBank/DDBJ whole genome shotgun (WGS) entry which is preliminary data.</text>
</comment>
<dbReference type="EMBL" id="JQBZ01000025">
    <property type="protein sequence ID" value="KRN88865.1"/>
    <property type="molecule type" value="Genomic_DNA"/>
</dbReference>
<evidence type="ECO:0000313" key="1">
    <source>
        <dbReference type="EMBL" id="KRN88865.1"/>
    </source>
</evidence>
<accession>A0A0R2KHP6</accession>
<dbReference type="RefSeq" id="WP_027107265.1">
    <property type="nucleotide sequence ID" value="NZ_JQBZ01000025.1"/>
</dbReference>
<dbReference type="eggNOG" id="ENOG5030AQA">
    <property type="taxonomic scope" value="Bacteria"/>
</dbReference>
<proteinExistence type="predicted"/>
<reference evidence="1 2" key="1">
    <citation type="journal article" date="2015" name="Genome Announc.">
        <title>Expanding the biotechnology potential of lactobacilli through comparative genomics of 213 strains and associated genera.</title>
        <authorList>
            <person name="Sun Z."/>
            <person name="Harris H.M."/>
            <person name="McCann A."/>
            <person name="Guo C."/>
            <person name="Argimon S."/>
            <person name="Zhang W."/>
            <person name="Yang X."/>
            <person name="Jeffery I.B."/>
            <person name="Cooney J.C."/>
            <person name="Kagawa T.F."/>
            <person name="Liu W."/>
            <person name="Song Y."/>
            <person name="Salvetti E."/>
            <person name="Wrobel A."/>
            <person name="Rasinkangas P."/>
            <person name="Parkhill J."/>
            <person name="Rea M.C."/>
            <person name="O'Sullivan O."/>
            <person name="Ritari J."/>
            <person name="Douillard F.P."/>
            <person name="Paul Ross R."/>
            <person name="Yang R."/>
            <person name="Briner A.E."/>
            <person name="Felis G.E."/>
            <person name="de Vos W.M."/>
            <person name="Barrangou R."/>
            <person name="Klaenhammer T.R."/>
            <person name="Caufield P.W."/>
            <person name="Cui Y."/>
            <person name="Zhang H."/>
            <person name="O'Toole P.W."/>
        </authorList>
    </citation>
    <scope>NUCLEOTIDE SEQUENCE [LARGE SCALE GENOMIC DNA]</scope>
    <source>
        <strain evidence="1 2">DSM 22408</strain>
    </source>
</reference>
<dbReference type="OrthoDB" id="1699217at2"/>
<evidence type="ECO:0000313" key="2">
    <source>
        <dbReference type="Proteomes" id="UP000051500"/>
    </source>
</evidence>
<protein>
    <submittedName>
        <fullName evidence="1">Uncharacterized protein</fullName>
    </submittedName>
</protein>
<name>A0A0R2KHP6_9LACO</name>
<dbReference type="Proteomes" id="UP000051500">
    <property type="component" value="Unassembled WGS sequence"/>
</dbReference>
<gene>
    <name evidence="1" type="ORF">IV53_GL000835</name>
</gene>
<sequence length="61" mass="7326">MAVTESKKKANLKWDNANKERKQYLNRRSTCRNFIKKLATLEDLEEIEQLLQDRKNMLENS</sequence>